<dbReference type="EMBL" id="BNJR01000008">
    <property type="protein sequence ID" value="GHP13411.1"/>
    <property type="molecule type" value="Genomic_DNA"/>
</dbReference>
<dbReference type="InterPro" id="IPR001296">
    <property type="entry name" value="Glyco_trans_1"/>
</dbReference>
<dbReference type="SUPFAM" id="SSF53756">
    <property type="entry name" value="UDP-Glycosyltransferase/glycogen phosphorylase"/>
    <property type="match status" value="1"/>
</dbReference>
<dbReference type="Proteomes" id="UP000604765">
    <property type="component" value="Unassembled WGS sequence"/>
</dbReference>
<evidence type="ECO:0000256" key="2">
    <source>
        <dbReference type="ARBA" id="ARBA00022679"/>
    </source>
</evidence>
<sequence>MLYFVNFNMPVNKSGIEHAQLKRMALFKAHKVPAKIVTRDYDPQLHDNLKYTDLTDDDILNEFDYFQDATHVEPTEVTPNDIKIPKNIGDQVVKKWVADQNYYEYYHNKAIFMRVAVFPNTQQVAAVHYFDTLQNLYQVDYYDRRGFISKEQYYTPDNQVNMEQLLRPDGSVAIQQFYRFDRSMKRATSQFRVVGYKGKDYEFNTISELLRFCLDELARQDPQVSIFVSDRSLVDDWSIMHMQEKAYKVLHLHNSQTNDANDPMHSGLNYNYELGLNNLDKWNAIITATKKQADNVAARFKPQIPIFVIPVGVVPDAVLTEKRVPMNQRTAGKVIAVARISNEKRLDDLVRAVGQARESVPNITLDIYGYENSENDYAEPKKVRKVIKELGLSDVVKLKGYTNNLLPVYQSAQVFGLTSRMEGFNLSLLEAISHGVVGETYDVNYGPNSIVKDGINGHIVALGNWHQMANNFVKLFKNPDLLQKLSDGAYQSAEEYSSDNIWATWINLISDANQKIANNR</sequence>
<name>A0ABQ3VYZ2_9LACO</name>
<keyword evidence="2 4" id="KW-0808">Transferase</keyword>
<keyword evidence="1" id="KW-0328">Glycosyltransferase</keyword>
<dbReference type="RefSeq" id="WP_203629459.1">
    <property type="nucleotide sequence ID" value="NZ_BNJR01000008.1"/>
</dbReference>
<evidence type="ECO:0000256" key="1">
    <source>
        <dbReference type="ARBA" id="ARBA00022676"/>
    </source>
</evidence>
<reference evidence="4 5" key="1">
    <citation type="journal article" date="2021" name="Int. J. Syst. Evol. Microbiol.">
        <title>Lentilactobacillus fungorum sp. nov., isolated from spent mushroom substrates.</title>
        <authorList>
            <person name="Tohno M."/>
            <person name="Tanizawa Y."/>
            <person name="Kojima Y."/>
            <person name="Sakamoto M."/>
            <person name="Ohkuma M."/>
            <person name="Kobayashi H."/>
        </authorList>
    </citation>
    <scope>NUCLEOTIDE SEQUENCE [LARGE SCALE GENOMIC DNA]</scope>
    <source>
        <strain evidence="4 5">YK48G</strain>
    </source>
</reference>
<comment type="caution">
    <text evidence="4">The sequence shown here is derived from an EMBL/GenBank/DDBJ whole genome shotgun (WGS) entry which is preliminary data.</text>
</comment>
<dbReference type="PANTHER" id="PTHR12526:SF629">
    <property type="entry name" value="TEICHURONIC ACID BIOSYNTHESIS GLYCOSYLTRANSFERASE TUAH-RELATED"/>
    <property type="match status" value="1"/>
</dbReference>
<gene>
    <name evidence="4" type="primary">yohH</name>
    <name evidence="4" type="ORF">YK48G_08360</name>
</gene>
<feature type="domain" description="Glycosyl transferase family 1" evidence="3">
    <location>
        <begin position="332"/>
        <end position="491"/>
    </location>
</feature>
<evidence type="ECO:0000313" key="5">
    <source>
        <dbReference type="Proteomes" id="UP000604765"/>
    </source>
</evidence>
<protein>
    <submittedName>
        <fullName evidence="4">Glycosyl transferase family 1</fullName>
    </submittedName>
</protein>
<dbReference type="PANTHER" id="PTHR12526">
    <property type="entry name" value="GLYCOSYLTRANSFERASE"/>
    <property type="match status" value="1"/>
</dbReference>
<organism evidence="4 5">
    <name type="scientific">Lentilactobacillus fungorum</name>
    <dbReference type="NCBI Taxonomy" id="2201250"/>
    <lineage>
        <taxon>Bacteria</taxon>
        <taxon>Bacillati</taxon>
        <taxon>Bacillota</taxon>
        <taxon>Bacilli</taxon>
        <taxon>Lactobacillales</taxon>
        <taxon>Lactobacillaceae</taxon>
        <taxon>Lentilactobacillus</taxon>
    </lineage>
</organism>
<evidence type="ECO:0000259" key="3">
    <source>
        <dbReference type="Pfam" id="PF00534"/>
    </source>
</evidence>
<dbReference type="Pfam" id="PF00534">
    <property type="entry name" value="Glycos_transf_1"/>
    <property type="match status" value="1"/>
</dbReference>
<evidence type="ECO:0000313" key="4">
    <source>
        <dbReference type="EMBL" id="GHP13411.1"/>
    </source>
</evidence>
<accession>A0ABQ3VYZ2</accession>
<proteinExistence type="predicted"/>
<dbReference type="GO" id="GO:0016740">
    <property type="term" value="F:transferase activity"/>
    <property type="evidence" value="ECO:0007669"/>
    <property type="project" value="UniProtKB-KW"/>
</dbReference>
<dbReference type="Gene3D" id="3.40.50.2000">
    <property type="entry name" value="Glycogen Phosphorylase B"/>
    <property type="match status" value="3"/>
</dbReference>
<keyword evidence="5" id="KW-1185">Reference proteome</keyword>